<dbReference type="CDD" id="cd02511">
    <property type="entry name" value="Beta4Glucosyltransferase"/>
    <property type="match status" value="1"/>
</dbReference>
<accession>A0A9Q4ELV3</accession>
<dbReference type="SUPFAM" id="SSF53448">
    <property type="entry name" value="Nucleotide-diphospho-sugar transferases"/>
    <property type="match status" value="1"/>
</dbReference>
<evidence type="ECO:0000313" key="3">
    <source>
        <dbReference type="Proteomes" id="UP001073053"/>
    </source>
</evidence>
<dbReference type="AlphaFoldDB" id="A0A9Q4ELV3"/>
<reference evidence="2" key="1">
    <citation type="submission" date="2022-02" db="EMBL/GenBank/DDBJ databases">
        <title>Crop Bioprotection Bacillus Genome Sequencing.</title>
        <authorList>
            <person name="Dunlap C."/>
        </authorList>
    </citation>
    <scope>NUCLEOTIDE SEQUENCE</scope>
    <source>
        <strain evidence="2">EC49O2N-C10</strain>
    </source>
</reference>
<dbReference type="InterPro" id="IPR019734">
    <property type="entry name" value="TPR_rpt"/>
</dbReference>
<dbReference type="Gene3D" id="1.25.40.10">
    <property type="entry name" value="Tetratricopeptide repeat domain"/>
    <property type="match status" value="1"/>
</dbReference>
<dbReference type="SUPFAM" id="SSF48452">
    <property type="entry name" value="TPR-like"/>
    <property type="match status" value="1"/>
</dbReference>
<evidence type="ECO:0000313" key="2">
    <source>
        <dbReference type="EMBL" id="MCY9186677.1"/>
    </source>
</evidence>
<dbReference type="InterPro" id="IPR029044">
    <property type="entry name" value="Nucleotide-diphossugar_trans"/>
</dbReference>
<dbReference type="PANTHER" id="PTHR43630">
    <property type="entry name" value="POLY-BETA-1,6-N-ACETYL-D-GLUCOSAMINE SYNTHASE"/>
    <property type="match status" value="1"/>
</dbReference>
<feature type="domain" description="Glycosyltransferase 2-like" evidence="1">
    <location>
        <begin position="5"/>
        <end position="127"/>
    </location>
</feature>
<dbReference type="EMBL" id="JALAWA010000014">
    <property type="protein sequence ID" value="MCY9186677.1"/>
    <property type="molecule type" value="Genomic_DNA"/>
</dbReference>
<protein>
    <submittedName>
        <fullName evidence="2">Glycosyltransferase</fullName>
        <ecNumber evidence="2">2.4.-.-</ecNumber>
    </submittedName>
</protein>
<keyword evidence="2" id="KW-0328">Glycosyltransferase</keyword>
<organism evidence="2 3">
    <name type="scientific">Bacillus halotolerans</name>
    <dbReference type="NCBI Taxonomy" id="260554"/>
    <lineage>
        <taxon>Bacteria</taxon>
        <taxon>Bacillati</taxon>
        <taxon>Bacillota</taxon>
        <taxon>Bacilli</taxon>
        <taxon>Bacillales</taxon>
        <taxon>Bacillaceae</taxon>
        <taxon>Bacillus</taxon>
    </lineage>
</organism>
<dbReference type="Pfam" id="PF00535">
    <property type="entry name" value="Glycos_transf_2"/>
    <property type="match status" value="1"/>
</dbReference>
<proteinExistence type="predicted"/>
<dbReference type="EC" id="2.4.-.-" evidence="2"/>
<dbReference type="PANTHER" id="PTHR43630:SF2">
    <property type="entry name" value="GLYCOSYLTRANSFERASE"/>
    <property type="match status" value="1"/>
</dbReference>
<dbReference type="RefSeq" id="WP_185848181.1">
    <property type="nucleotide sequence ID" value="NZ_JALAVZ010000021.1"/>
</dbReference>
<dbReference type="GO" id="GO:0016757">
    <property type="term" value="F:glycosyltransferase activity"/>
    <property type="evidence" value="ECO:0007669"/>
    <property type="project" value="UniProtKB-KW"/>
</dbReference>
<keyword evidence="2" id="KW-0808">Transferase</keyword>
<evidence type="ECO:0000259" key="1">
    <source>
        <dbReference type="Pfam" id="PF00535"/>
    </source>
</evidence>
<dbReference type="Gene3D" id="3.90.550.10">
    <property type="entry name" value="Spore Coat Polysaccharide Biosynthesis Protein SpsA, Chain A"/>
    <property type="match status" value="1"/>
</dbReference>
<dbReference type="SMART" id="SM00028">
    <property type="entry name" value="TPR"/>
    <property type="match status" value="3"/>
</dbReference>
<sequence>MISISLCMIVKNEEAVIGRCLDSVRRIADEMNIVDTGSVDQTKDIAARYTDRIFDFEWIDDFAAARNFSFQQATADYILWLDADDVFTEKDQELFLDLKRTLDPHIDAVSMNYHLAFDEENNVTSSLRRYRLVKREKGFKWIGAVHEYLEVYGNLHHSDTAVSHMPLSHDADRNLRIYENMASSGKDFSPRDLFYYANELCDHGKIEKAIEYYLRFLKTKQGWVEDNIRACNKLADCYHSLGLKEKELNWVLHTLVYGPPRAETCCRLGFSFLEKNDVQTAVYWYEKAIEDRGSESLAFQNRACATWLPHLQLAVCYDKLGQHQLAYQHNESALQYRSHDSRMLANKTYFEEVLQQQAGSGGEHHGNQ</sequence>
<gene>
    <name evidence="2" type="ORF">MOF03_18895</name>
</gene>
<dbReference type="InterPro" id="IPR001173">
    <property type="entry name" value="Glyco_trans_2-like"/>
</dbReference>
<name>A0A9Q4ELV3_9BACI</name>
<comment type="caution">
    <text evidence="2">The sequence shown here is derived from an EMBL/GenBank/DDBJ whole genome shotgun (WGS) entry which is preliminary data.</text>
</comment>
<dbReference type="Proteomes" id="UP001073053">
    <property type="component" value="Unassembled WGS sequence"/>
</dbReference>
<dbReference type="InterPro" id="IPR011990">
    <property type="entry name" value="TPR-like_helical_dom_sf"/>
</dbReference>